<dbReference type="Gramene" id="CMQ057CT">
    <property type="protein sequence ID" value="CMQ057CT"/>
    <property type="gene ID" value="CMQ057C"/>
</dbReference>
<dbReference type="Proteomes" id="UP000007014">
    <property type="component" value="Chromosome 17"/>
</dbReference>
<feature type="compositionally biased region" description="Basic residues" evidence="5">
    <location>
        <begin position="7"/>
        <end position="16"/>
    </location>
</feature>
<feature type="compositionally biased region" description="Low complexity" evidence="5">
    <location>
        <begin position="319"/>
        <end position="331"/>
    </location>
</feature>
<dbReference type="InterPro" id="IPR007109">
    <property type="entry name" value="Brix"/>
</dbReference>
<comment type="subcellular location">
    <subcellularLocation>
        <location evidence="1 4">Nucleus</location>
        <location evidence="1 4">Nucleolus</location>
    </subcellularLocation>
</comment>
<feature type="domain" description="Brix" evidence="6">
    <location>
        <begin position="28"/>
        <end position="255"/>
    </location>
</feature>
<feature type="region of interest" description="Disordered" evidence="5">
    <location>
        <begin position="1"/>
        <end position="22"/>
    </location>
</feature>
<dbReference type="RefSeq" id="XP_005538018.1">
    <property type="nucleotide sequence ID" value="XM_005537961.1"/>
</dbReference>
<evidence type="ECO:0000256" key="4">
    <source>
        <dbReference type="RuleBase" id="RU367086"/>
    </source>
</evidence>
<reference evidence="7 8" key="1">
    <citation type="journal article" date="2004" name="Nature">
        <title>Genome sequence of the ultrasmall unicellular red alga Cyanidioschyzon merolae 10D.</title>
        <authorList>
            <person name="Matsuzaki M."/>
            <person name="Misumi O."/>
            <person name="Shin-i T."/>
            <person name="Maruyama S."/>
            <person name="Takahara M."/>
            <person name="Miyagishima S."/>
            <person name="Mori T."/>
            <person name="Nishida K."/>
            <person name="Yagisawa F."/>
            <person name="Nishida K."/>
            <person name="Yoshida Y."/>
            <person name="Nishimura Y."/>
            <person name="Nakao S."/>
            <person name="Kobayashi T."/>
            <person name="Momoyama Y."/>
            <person name="Higashiyama T."/>
            <person name="Minoda A."/>
            <person name="Sano M."/>
            <person name="Nomoto H."/>
            <person name="Oishi K."/>
            <person name="Hayashi H."/>
            <person name="Ohta F."/>
            <person name="Nishizaka S."/>
            <person name="Haga S."/>
            <person name="Miura S."/>
            <person name="Morishita T."/>
            <person name="Kabeya Y."/>
            <person name="Terasawa K."/>
            <person name="Suzuki Y."/>
            <person name="Ishii Y."/>
            <person name="Asakawa S."/>
            <person name="Takano H."/>
            <person name="Ohta N."/>
            <person name="Kuroiwa H."/>
            <person name="Tanaka K."/>
            <person name="Shimizu N."/>
            <person name="Sugano S."/>
            <person name="Sato N."/>
            <person name="Nozaki H."/>
            <person name="Ogasawara N."/>
            <person name="Kohara Y."/>
            <person name="Kuroiwa T."/>
        </authorList>
    </citation>
    <scope>NUCLEOTIDE SEQUENCE [LARGE SCALE GENOMIC DNA]</scope>
    <source>
        <strain evidence="7 8">10D</strain>
    </source>
</reference>
<dbReference type="AlphaFoldDB" id="M1VG07"/>
<dbReference type="PANTHER" id="PTHR12728:SF0">
    <property type="entry name" value="RIBOSOME PRODUCTION FACTOR 2 HOMOLOG"/>
    <property type="match status" value="1"/>
</dbReference>
<gene>
    <name evidence="7" type="ORF">CYME_CMQ057C</name>
</gene>
<dbReference type="Pfam" id="PF04427">
    <property type="entry name" value="Brix"/>
    <property type="match status" value="1"/>
</dbReference>
<keyword evidence="3 4" id="KW-0539">Nucleus</keyword>
<accession>M1VG07</accession>
<dbReference type="GO" id="GO:0000027">
    <property type="term" value="P:ribosomal large subunit assembly"/>
    <property type="evidence" value="ECO:0007669"/>
    <property type="project" value="InterPro"/>
</dbReference>
<feature type="region of interest" description="Disordered" evidence="5">
    <location>
        <begin position="307"/>
        <end position="331"/>
    </location>
</feature>
<proteinExistence type="inferred from homology"/>
<protein>
    <recommendedName>
        <fullName evidence="4">Ribosome production factor 2 homolog</fullName>
    </recommendedName>
    <alternativeName>
        <fullName evidence="4">Ribosome biogenesis protein RPF2 homolog</fullName>
    </alternativeName>
</protein>
<evidence type="ECO:0000313" key="8">
    <source>
        <dbReference type="Proteomes" id="UP000007014"/>
    </source>
</evidence>
<dbReference type="GO" id="GO:0019843">
    <property type="term" value="F:rRNA binding"/>
    <property type="evidence" value="ECO:0007669"/>
    <property type="project" value="UniProtKB-UniRule"/>
</dbReference>
<dbReference type="EMBL" id="AP006499">
    <property type="protein sequence ID" value="BAM81982.1"/>
    <property type="molecule type" value="Genomic_DNA"/>
</dbReference>
<evidence type="ECO:0000259" key="6">
    <source>
        <dbReference type="PROSITE" id="PS50833"/>
    </source>
</evidence>
<comment type="similarity">
    <text evidence="2 4">Belongs to the RPF2 family.</text>
</comment>
<evidence type="ECO:0000256" key="3">
    <source>
        <dbReference type="ARBA" id="ARBA00023242"/>
    </source>
</evidence>
<evidence type="ECO:0000256" key="2">
    <source>
        <dbReference type="ARBA" id="ARBA00010782"/>
    </source>
</evidence>
<dbReference type="STRING" id="280699.M1VG07"/>
<dbReference type="InterPro" id="IPR039770">
    <property type="entry name" value="Rpf2"/>
</dbReference>
<dbReference type="OrthoDB" id="407658at2759"/>
<dbReference type="eggNOG" id="KOG3031">
    <property type="taxonomic scope" value="Eukaryota"/>
</dbReference>
<sequence length="331" mass="37128">MSSTTKPRTRAGKRALQKREPKLEENPKRLLVLRASKTSQVAIGALRSLARLKAPLVTVLRKRNEVRPFELGGEGPLEFLLQRNDCSLFAIATHAKKRPHGLVLGRSFDGRVLDMIEVGVESLKTPEQDTEAPKRAGSIGSKPCLCFLGDAWAKVPHGERLRNLFLDFFRAYDLEEVNLAGIDQVIVLVAQSPPRSVLETVESDGCGDLRILFRHYLVRLKKRAEGDVRLPLVRLEPAMPWMDWRVRRTRFASDALMRQTMPTQEQLRAAAGSTLPRREKNVKYDPARLSKVGKVYLPRQSLETLELAPSARPRKRIRTGTSSATSPAGTE</sequence>
<keyword evidence="8" id="KW-1185">Reference proteome</keyword>
<evidence type="ECO:0000256" key="5">
    <source>
        <dbReference type="SAM" id="MobiDB-lite"/>
    </source>
</evidence>
<dbReference type="GeneID" id="16996458"/>
<organism evidence="7 8">
    <name type="scientific">Cyanidioschyzon merolae (strain NIES-3377 / 10D)</name>
    <name type="common">Unicellular red alga</name>
    <dbReference type="NCBI Taxonomy" id="280699"/>
    <lineage>
        <taxon>Eukaryota</taxon>
        <taxon>Rhodophyta</taxon>
        <taxon>Bangiophyceae</taxon>
        <taxon>Cyanidiales</taxon>
        <taxon>Cyanidiaceae</taxon>
        <taxon>Cyanidioschyzon</taxon>
    </lineage>
</organism>
<name>M1VG07_CYAM1</name>
<dbReference type="HOGENOM" id="CLU_049783_0_0_1"/>
<dbReference type="KEGG" id="cme:CYME_CMQ057C"/>
<dbReference type="OMA" id="YLMHCAL"/>
<evidence type="ECO:0000313" key="7">
    <source>
        <dbReference type="EMBL" id="BAM81982.1"/>
    </source>
</evidence>
<reference evidence="7 8" key="2">
    <citation type="journal article" date="2007" name="BMC Biol.">
        <title>A 100%-complete sequence reveals unusually simple genomic features in the hot-spring red alga Cyanidioschyzon merolae.</title>
        <authorList>
            <person name="Nozaki H."/>
            <person name="Takano H."/>
            <person name="Misumi O."/>
            <person name="Terasawa K."/>
            <person name="Matsuzaki M."/>
            <person name="Maruyama S."/>
            <person name="Nishida K."/>
            <person name="Yagisawa F."/>
            <person name="Yoshida Y."/>
            <person name="Fujiwara T."/>
            <person name="Takio S."/>
            <person name="Tamura K."/>
            <person name="Chung S.J."/>
            <person name="Nakamura S."/>
            <person name="Kuroiwa H."/>
            <person name="Tanaka K."/>
            <person name="Sato N."/>
            <person name="Kuroiwa T."/>
        </authorList>
    </citation>
    <scope>NUCLEOTIDE SEQUENCE [LARGE SCALE GENOMIC DNA]</scope>
    <source>
        <strain evidence="7 8">10D</strain>
    </source>
</reference>
<dbReference type="PANTHER" id="PTHR12728">
    <property type="entry name" value="BRIX DOMAIN CONTAINING PROTEIN"/>
    <property type="match status" value="1"/>
</dbReference>
<dbReference type="SMART" id="SM00879">
    <property type="entry name" value="Brix"/>
    <property type="match status" value="1"/>
</dbReference>
<dbReference type="GO" id="GO:0000463">
    <property type="term" value="P:maturation of LSU-rRNA from tricistronic rRNA transcript (SSU-rRNA, 5.8S rRNA, LSU-rRNA)"/>
    <property type="evidence" value="ECO:0007669"/>
    <property type="project" value="TreeGrafter"/>
</dbReference>
<evidence type="ECO:0000256" key="1">
    <source>
        <dbReference type="ARBA" id="ARBA00004604"/>
    </source>
</evidence>
<dbReference type="PROSITE" id="PS50833">
    <property type="entry name" value="BRIX"/>
    <property type="match status" value="1"/>
</dbReference>
<dbReference type="GO" id="GO:0005730">
    <property type="term" value="C:nucleolus"/>
    <property type="evidence" value="ECO:0007669"/>
    <property type="project" value="UniProtKB-SubCell"/>
</dbReference>